<dbReference type="InParanoid" id="W0REY5"/>
<dbReference type="Pfam" id="PF13366">
    <property type="entry name" value="PDDEXK_3"/>
    <property type="match status" value="1"/>
</dbReference>
<keyword evidence="2" id="KW-1185">Reference proteome</keyword>
<organism evidence="1 2">
    <name type="scientific">Gemmatirosa kalamazoonensis</name>
    <dbReference type="NCBI Taxonomy" id="861299"/>
    <lineage>
        <taxon>Bacteria</taxon>
        <taxon>Pseudomonadati</taxon>
        <taxon>Gemmatimonadota</taxon>
        <taxon>Gemmatimonadia</taxon>
        <taxon>Gemmatimonadales</taxon>
        <taxon>Gemmatimonadaceae</taxon>
        <taxon>Gemmatirosa</taxon>
    </lineage>
</organism>
<dbReference type="STRING" id="861299.J421_1353"/>
<evidence type="ECO:0000313" key="1">
    <source>
        <dbReference type="EMBL" id="AHG88890.1"/>
    </source>
</evidence>
<dbReference type="AlphaFoldDB" id="W0REY5"/>
<proteinExistence type="predicted"/>
<dbReference type="Proteomes" id="UP000019151">
    <property type="component" value="Chromosome"/>
</dbReference>
<dbReference type="InterPro" id="IPR026350">
    <property type="entry name" value="GxxExxY"/>
</dbReference>
<accession>W0REY5</accession>
<reference evidence="1 2" key="1">
    <citation type="journal article" date="2014" name="Genome Announc.">
        <title>Genome Sequence and Methylome of Soil Bacterium Gemmatirosa kalamazoonensis KBS708T, a Member of the Rarely Cultivated Gemmatimonadetes Phylum.</title>
        <authorList>
            <person name="Debruyn J.M."/>
            <person name="Radosevich M."/>
            <person name="Wommack K.E."/>
            <person name="Polson S.W."/>
            <person name="Hauser L.J."/>
            <person name="Fawaz M.N."/>
            <person name="Korlach J."/>
            <person name="Tsai Y.C."/>
        </authorList>
    </citation>
    <scope>NUCLEOTIDE SEQUENCE [LARGE SCALE GENOMIC DNA]</scope>
    <source>
        <strain evidence="1 2">KBS708</strain>
    </source>
</reference>
<sequence>MRLLDEVTATIIGTSLRIHRDVGPGLLESVYEAILGRALTRHGSA</sequence>
<dbReference type="KEGG" id="gba:J421_1353"/>
<dbReference type="EMBL" id="CP007128">
    <property type="protein sequence ID" value="AHG88890.1"/>
    <property type="molecule type" value="Genomic_DNA"/>
</dbReference>
<dbReference type="PATRIC" id="fig|861299.3.peg.1373"/>
<dbReference type="HOGENOM" id="CLU_3200281_0_0_0"/>
<evidence type="ECO:0000313" key="2">
    <source>
        <dbReference type="Proteomes" id="UP000019151"/>
    </source>
</evidence>
<gene>
    <name evidence="1" type="ORF">J421_1353</name>
</gene>
<protein>
    <submittedName>
        <fullName evidence="1">GxxExxY protein</fullName>
    </submittedName>
</protein>
<name>W0REY5_9BACT</name>